<dbReference type="Gene3D" id="3.30.430.20">
    <property type="entry name" value="Gnk2 domain, C-X8-C-X2-C motif"/>
    <property type="match status" value="2"/>
</dbReference>
<dbReference type="Pfam" id="PF07714">
    <property type="entry name" value="PK_Tyr_Ser-Thr"/>
    <property type="match status" value="1"/>
</dbReference>
<evidence type="ECO:0000256" key="15">
    <source>
        <dbReference type="ARBA" id="ARBA00023180"/>
    </source>
</evidence>
<comment type="catalytic activity">
    <reaction evidence="17">
        <text>L-seryl-[protein] + ATP = O-phospho-L-seryl-[protein] + ADP + H(+)</text>
        <dbReference type="Rhea" id="RHEA:17989"/>
        <dbReference type="Rhea" id="RHEA-COMP:9863"/>
        <dbReference type="Rhea" id="RHEA-COMP:11604"/>
        <dbReference type="ChEBI" id="CHEBI:15378"/>
        <dbReference type="ChEBI" id="CHEBI:29999"/>
        <dbReference type="ChEBI" id="CHEBI:30616"/>
        <dbReference type="ChEBI" id="CHEBI:83421"/>
        <dbReference type="ChEBI" id="CHEBI:456216"/>
        <dbReference type="EC" id="2.7.11.1"/>
    </reaction>
</comment>
<dbReference type="InterPro" id="IPR000719">
    <property type="entry name" value="Prot_kinase_dom"/>
</dbReference>
<dbReference type="PANTHER" id="PTHR27002">
    <property type="entry name" value="RECEPTOR-LIKE SERINE/THREONINE-PROTEIN KINASE SD1-8"/>
    <property type="match status" value="1"/>
</dbReference>
<evidence type="ECO:0000256" key="6">
    <source>
        <dbReference type="ARBA" id="ARBA00022729"/>
    </source>
</evidence>
<keyword evidence="3" id="KW-0723">Serine/threonine-protein kinase</keyword>
<evidence type="ECO:0000256" key="1">
    <source>
        <dbReference type="ARBA" id="ARBA00004167"/>
    </source>
</evidence>
<dbReference type="SUPFAM" id="SSF56112">
    <property type="entry name" value="Protein kinase-like (PK-like)"/>
    <property type="match status" value="1"/>
</dbReference>
<evidence type="ECO:0000256" key="7">
    <source>
        <dbReference type="ARBA" id="ARBA00022737"/>
    </source>
</evidence>
<dbReference type="Gene3D" id="3.30.200.20">
    <property type="entry name" value="Phosphorylase Kinase, domain 1"/>
    <property type="match status" value="1"/>
</dbReference>
<keyword evidence="14" id="KW-0675">Receptor</keyword>
<dbReference type="GO" id="GO:0005886">
    <property type="term" value="C:plasma membrane"/>
    <property type="evidence" value="ECO:0007669"/>
    <property type="project" value="TreeGrafter"/>
</dbReference>
<dbReference type="FunFam" id="3.30.200.20:FF:000195">
    <property type="entry name" value="G-type lectin S-receptor-like serine/threonine-protein kinase"/>
    <property type="match status" value="1"/>
</dbReference>
<feature type="transmembrane region" description="Helical" evidence="19">
    <location>
        <begin position="251"/>
        <end position="275"/>
    </location>
</feature>
<evidence type="ECO:0000256" key="13">
    <source>
        <dbReference type="ARBA" id="ARBA00023157"/>
    </source>
</evidence>
<organism evidence="22 23">
    <name type="scientific">Dillenia turbinata</name>
    <dbReference type="NCBI Taxonomy" id="194707"/>
    <lineage>
        <taxon>Eukaryota</taxon>
        <taxon>Viridiplantae</taxon>
        <taxon>Streptophyta</taxon>
        <taxon>Embryophyta</taxon>
        <taxon>Tracheophyta</taxon>
        <taxon>Spermatophyta</taxon>
        <taxon>Magnoliopsida</taxon>
        <taxon>eudicotyledons</taxon>
        <taxon>Gunneridae</taxon>
        <taxon>Pentapetalae</taxon>
        <taxon>Dilleniales</taxon>
        <taxon>Dilleniaceae</taxon>
        <taxon>Dillenia</taxon>
    </lineage>
</organism>
<dbReference type="FunFam" id="3.30.430.20:FF:000002">
    <property type="entry name" value="Cysteine-rich receptor-like protein kinase 10"/>
    <property type="match status" value="1"/>
</dbReference>
<protein>
    <recommendedName>
        <fullName evidence="2">non-specific serine/threonine protein kinase</fullName>
        <ecNumber evidence="2">2.7.11.1</ecNumber>
    </recommendedName>
</protein>
<gene>
    <name evidence="22" type="ORF">RJ641_018112</name>
</gene>
<dbReference type="EMBL" id="JBAMMX010000023">
    <property type="protein sequence ID" value="KAK6917361.1"/>
    <property type="molecule type" value="Genomic_DNA"/>
</dbReference>
<comment type="caution">
    <text evidence="22">The sequence shown here is derived from an EMBL/GenBank/DDBJ whole genome shotgun (WGS) entry which is preliminary data.</text>
</comment>
<dbReference type="Proteomes" id="UP001370490">
    <property type="component" value="Unassembled WGS sequence"/>
</dbReference>
<dbReference type="InterPro" id="IPR017441">
    <property type="entry name" value="Protein_kinase_ATP_BS"/>
</dbReference>
<evidence type="ECO:0000256" key="2">
    <source>
        <dbReference type="ARBA" id="ARBA00012513"/>
    </source>
</evidence>
<dbReference type="Gene3D" id="1.10.510.10">
    <property type="entry name" value="Transferase(Phosphotransferase) domain 1"/>
    <property type="match status" value="1"/>
</dbReference>
<dbReference type="InterPro" id="IPR011009">
    <property type="entry name" value="Kinase-like_dom_sf"/>
</dbReference>
<dbReference type="PROSITE" id="PS00107">
    <property type="entry name" value="PROTEIN_KINASE_ATP"/>
    <property type="match status" value="1"/>
</dbReference>
<keyword evidence="7" id="KW-0677">Repeat</keyword>
<keyword evidence="8 18" id="KW-0547">Nucleotide-binding</keyword>
<keyword evidence="13" id="KW-1015">Disulfide bond</keyword>
<comment type="subcellular location">
    <subcellularLocation>
        <location evidence="1">Membrane</location>
        <topology evidence="1">Single-pass membrane protein</topology>
    </subcellularLocation>
</comment>
<evidence type="ECO:0000256" key="14">
    <source>
        <dbReference type="ARBA" id="ARBA00023170"/>
    </source>
</evidence>
<keyword evidence="5 19" id="KW-0812">Transmembrane</keyword>
<dbReference type="FunFam" id="1.10.510.10:FF:001722">
    <property type="entry name" value="G-type lectin S-receptor-like serine/threonine-protein kinase B120"/>
    <property type="match status" value="1"/>
</dbReference>
<dbReference type="PROSITE" id="PS51473">
    <property type="entry name" value="GNK2"/>
    <property type="match status" value="2"/>
</dbReference>
<dbReference type="PANTHER" id="PTHR27002:SF123">
    <property type="entry name" value="CYSTEINE-RICH RECEPTOR-LIKE PROTEIN KINASE 45"/>
    <property type="match status" value="1"/>
</dbReference>
<evidence type="ECO:0000259" key="21">
    <source>
        <dbReference type="PROSITE" id="PS51473"/>
    </source>
</evidence>
<keyword evidence="6" id="KW-0732">Signal</keyword>
<dbReference type="InterPro" id="IPR002902">
    <property type="entry name" value="GNK2"/>
</dbReference>
<evidence type="ECO:0000256" key="3">
    <source>
        <dbReference type="ARBA" id="ARBA00022527"/>
    </source>
</evidence>
<evidence type="ECO:0000256" key="18">
    <source>
        <dbReference type="PROSITE-ProRule" id="PRU10141"/>
    </source>
</evidence>
<feature type="domain" description="Gnk2-homologous" evidence="21">
    <location>
        <begin position="10"/>
        <end position="111"/>
    </location>
</feature>
<keyword evidence="11 19" id="KW-1133">Transmembrane helix</keyword>
<dbReference type="InterPro" id="IPR001245">
    <property type="entry name" value="Ser-Thr/Tyr_kinase_cat_dom"/>
</dbReference>
<name>A0AAN8UST5_9MAGN</name>
<evidence type="ECO:0000256" key="12">
    <source>
        <dbReference type="ARBA" id="ARBA00023136"/>
    </source>
</evidence>
<evidence type="ECO:0000256" key="10">
    <source>
        <dbReference type="ARBA" id="ARBA00022840"/>
    </source>
</evidence>
<evidence type="ECO:0000313" key="22">
    <source>
        <dbReference type="EMBL" id="KAK6917361.1"/>
    </source>
</evidence>
<dbReference type="PROSITE" id="PS50011">
    <property type="entry name" value="PROTEIN_KINASE_DOM"/>
    <property type="match status" value="1"/>
</dbReference>
<keyword evidence="15" id="KW-0325">Glycoprotein</keyword>
<keyword evidence="4" id="KW-0808">Transferase</keyword>
<keyword evidence="12 19" id="KW-0472">Membrane</keyword>
<dbReference type="CDD" id="cd23509">
    <property type="entry name" value="Gnk2-like"/>
    <property type="match status" value="2"/>
</dbReference>
<evidence type="ECO:0000256" key="19">
    <source>
        <dbReference type="SAM" id="Phobius"/>
    </source>
</evidence>
<evidence type="ECO:0000313" key="23">
    <source>
        <dbReference type="Proteomes" id="UP001370490"/>
    </source>
</evidence>
<dbReference type="Pfam" id="PF01657">
    <property type="entry name" value="Stress-antifung"/>
    <property type="match status" value="2"/>
</dbReference>
<comment type="catalytic activity">
    <reaction evidence="16">
        <text>L-threonyl-[protein] + ATP = O-phospho-L-threonyl-[protein] + ADP + H(+)</text>
        <dbReference type="Rhea" id="RHEA:46608"/>
        <dbReference type="Rhea" id="RHEA-COMP:11060"/>
        <dbReference type="Rhea" id="RHEA-COMP:11605"/>
        <dbReference type="ChEBI" id="CHEBI:15378"/>
        <dbReference type="ChEBI" id="CHEBI:30013"/>
        <dbReference type="ChEBI" id="CHEBI:30616"/>
        <dbReference type="ChEBI" id="CHEBI:61977"/>
        <dbReference type="ChEBI" id="CHEBI:456216"/>
        <dbReference type="EC" id="2.7.11.1"/>
    </reaction>
</comment>
<reference evidence="22 23" key="1">
    <citation type="submission" date="2023-12" db="EMBL/GenBank/DDBJ databases">
        <title>A high-quality genome assembly for Dillenia turbinata (Dilleniales).</title>
        <authorList>
            <person name="Chanderbali A."/>
        </authorList>
    </citation>
    <scope>NUCLEOTIDE SEQUENCE [LARGE SCALE GENOMIC DNA]</scope>
    <source>
        <strain evidence="22">LSX21</strain>
        <tissue evidence="22">Leaf</tissue>
    </source>
</reference>
<feature type="domain" description="Gnk2-homologous" evidence="21">
    <location>
        <begin position="120"/>
        <end position="227"/>
    </location>
</feature>
<dbReference type="AlphaFoldDB" id="A0AAN8UST5"/>
<accession>A0AAN8UST5</accession>
<evidence type="ECO:0000256" key="16">
    <source>
        <dbReference type="ARBA" id="ARBA00047899"/>
    </source>
</evidence>
<proteinExistence type="predicted"/>
<evidence type="ECO:0000256" key="5">
    <source>
        <dbReference type="ARBA" id="ARBA00022692"/>
    </source>
</evidence>
<keyword evidence="9" id="KW-0418">Kinase</keyword>
<feature type="domain" description="Protein kinase" evidence="20">
    <location>
        <begin position="329"/>
        <end position="569"/>
    </location>
</feature>
<keyword evidence="10 18" id="KW-0067">ATP-binding</keyword>
<evidence type="ECO:0000256" key="17">
    <source>
        <dbReference type="ARBA" id="ARBA00048679"/>
    </source>
</evidence>
<feature type="binding site" evidence="18">
    <location>
        <position position="357"/>
    </location>
    <ligand>
        <name>ATP</name>
        <dbReference type="ChEBI" id="CHEBI:30616"/>
    </ligand>
</feature>
<keyword evidence="23" id="KW-1185">Reference proteome</keyword>
<dbReference type="InterPro" id="IPR038408">
    <property type="entry name" value="GNK2_sf"/>
</dbReference>
<sequence length="569" mass="64038">MLAFPNEMRVMDFVATNGLLTKQKSSPFETNVKILLQNLSSNTYLSGFYNTTIGDGGDRIYGLAMCRGDVNQDACRNCVKSASQEIRKDCVSQDAIMWFELCQVRYSYQDFFSMMVYTGKYPDKWNDQQGNASNPAKFNNVLVNLMTQLSDDAAFDPSKHMFVTGEAKVSKKVTIYGLVQCTKDISGSDCKNCLNYALLDLQACCYSHEGGIIPSRNCNMRFGAQQFYNFTSSEIGLVQVNSRENWATWKILVVIFVSVFLVASLVAFFVFYVRWRNKTQNGEMLSQNVFLNESPLHATIALTPQCDVLATKEMPFMDLATIKVATDNFSDSNKLGQGGFGSVYKGVLPDGKEIAVKRLSRKSWQGLEEFKNEIILIAKLQHRNLVKLLGCGLEGQEKLLIYEFMPNKSLDAFIFNPVKGLELDWNTQYAMEGLFSVKSDVFSFGVIMLEIISGKRNSRFHLTEQAQTLLAYAWRLWNEEKELEFVDSLLTQSCPTAQVLKCIHIGLLCVQEDPADRPTMSSVLALLGNDGSLPLPQPKQPAFSVRRVQQFEVFSFSDPSVDDKSNSDF</sequence>
<evidence type="ECO:0000256" key="8">
    <source>
        <dbReference type="ARBA" id="ARBA00022741"/>
    </source>
</evidence>
<dbReference type="GO" id="GO:0004674">
    <property type="term" value="F:protein serine/threonine kinase activity"/>
    <property type="evidence" value="ECO:0007669"/>
    <property type="project" value="UniProtKB-KW"/>
</dbReference>
<dbReference type="GO" id="GO:0005524">
    <property type="term" value="F:ATP binding"/>
    <property type="evidence" value="ECO:0007669"/>
    <property type="project" value="UniProtKB-UniRule"/>
</dbReference>
<evidence type="ECO:0000256" key="4">
    <source>
        <dbReference type="ARBA" id="ARBA00022679"/>
    </source>
</evidence>
<evidence type="ECO:0000259" key="20">
    <source>
        <dbReference type="PROSITE" id="PS50011"/>
    </source>
</evidence>
<evidence type="ECO:0000256" key="11">
    <source>
        <dbReference type="ARBA" id="ARBA00022989"/>
    </source>
</evidence>
<evidence type="ECO:0000256" key="9">
    <source>
        <dbReference type="ARBA" id="ARBA00022777"/>
    </source>
</evidence>
<dbReference type="EC" id="2.7.11.1" evidence="2"/>